<keyword evidence="2" id="KW-0732">Signal</keyword>
<feature type="chain" id="PRO_5041447764" description="Chitin-binding type-3 domain-containing protein" evidence="2">
    <location>
        <begin position="28"/>
        <end position="90"/>
    </location>
</feature>
<keyword evidence="5" id="KW-1185">Reference proteome</keyword>
<dbReference type="GO" id="GO:0004553">
    <property type="term" value="F:hydrolase activity, hydrolyzing O-glycosyl compounds"/>
    <property type="evidence" value="ECO:0007669"/>
    <property type="project" value="InterPro"/>
</dbReference>
<evidence type="ECO:0000256" key="2">
    <source>
        <dbReference type="SAM" id="SignalP"/>
    </source>
</evidence>
<accession>A0AA37W3J7</accession>
<dbReference type="Gene3D" id="2.10.10.20">
    <property type="entry name" value="Carbohydrate-binding module superfamily 5/12"/>
    <property type="match status" value="1"/>
</dbReference>
<comment type="caution">
    <text evidence="4">The sequence shown here is derived from an EMBL/GenBank/DDBJ whole genome shotgun (WGS) entry which is preliminary data.</text>
</comment>
<protein>
    <recommendedName>
        <fullName evidence="3">Chitin-binding type-3 domain-containing protein</fullName>
    </recommendedName>
</protein>
<dbReference type="GO" id="GO:0030246">
    <property type="term" value="F:carbohydrate binding"/>
    <property type="evidence" value="ECO:0007669"/>
    <property type="project" value="InterPro"/>
</dbReference>
<dbReference type="EMBL" id="BSNE01000020">
    <property type="protein sequence ID" value="GLQ04037.1"/>
    <property type="molecule type" value="Genomic_DNA"/>
</dbReference>
<dbReference type="SUPFAM" id="SSF51055">
    <property type="entry name" value="Carbohydrate binding domain"/>
    <property type="match status" value="1"/>
</dbReference>
<dbReference type="SMART" id="SM00495">
    <property type="entry name" value="ChtBD3"/>
    <property type="match status" value="1"/>
</dbReference>
<evidence type="ECO:0000259" key="3">
    <source>
        <dbReference type="SMART" id="SM00495"/>
    </source>
</evidence>
<organism evidence="4 5">
    <name type="scientific">Pseudoalteromonas tetraodonis GFC</name>
    <dbReference type="NCBI Taxonomy" id="1315271"/>
    <lineage>
        <taxon>Bacteria</taxon>
        <taxon>Pseudomonadati</taxon>
        <taxon>Pseudomonadota</taxon>
        <taxon>Gammaproteobacteria</taxon>
        <taxon>Alteromonadales</taxon>
        <taxon>Pseudoalteromonadaceae</taxon>
        <taxon>Pseudoalteromonas</taxon>
    </lineage>
</organism>
<dbReference type="RefSeq" id="WP_069439123.1">
    <property type="nucleotide sequence ID" value="NZ_BJXY01000008.1"/>
</dbReference>
<dbReference type="AlphaFoldDB" id="A0AA37W3J7"/>
<reference evidence="4" key="1">
    <citation type="journal article" date="2014" name="Int. J. Syst. Evol. Microbiol.">
        <title>Complete genome sequence of Corynebacterium casei LMG S-19264T (=DSM 44701T), isolated from a smear-ripened cheese.</title>
        <authorList>
            <consortium name="US DOE Joint Genome Institute (JGI-PGF)"/>
            <person name="Walter F."/>
            <person name="Albersmeier A."/>
            <person name="Kalinowski J."/>
            <person name="Ruckert C."/>
        </authorList>
    </citation>
    <scope>NUCLEOTIDE SEQUENCE</scope>
    <source>
        <strain evidence="4">NBRC 103034</strain>
    </source>
</reference>
<evidence type="ECO:0000313" key="4">
    <source>
        <dbReference type="EMBL" id="GLQ04037.1"/>
    </source>
</evidence>
<dbReference type="InterPro" id="IPR003610">
    <property type="entry name" value="CBM5/12"/>
</dbReference>
<dbReference type="CDD" id="cd12215">
    <property type="entry name" value="ChiC_BD"/>
    <property type="match status" value="1"/>
</dbReference>
<dbReference type="GO" id="GO:0005576">
    <property type="term" value="C:extracellular region"/>
    <property type="evidence" value="ECO:0007669"/>
    <property type="project" value="InterPro"/>
</dbReference>
<dbReference type="InterPro" id="IPR036573">
    <property type="entry name" value="CBM_sf_5/12"/>
</dbReference>
<gene>
    <name evidence="4" type="ORF">GCM10007914_29180</name>
</gene>
<feature type="domain" description="Chitin-binding type-3" evidence="3">
    <location>
        <begin position="34"/>
        <end position="77"/>
    </location>
</feature>
<reference evidence="4" key="2">
    <citation type="submission" date="2023-01" db="EMBL/GenBank/DDBJ databases">
        <title>Draft genome sequence of Pseudoalteromonas tetraodonis strain NBRC 103034.</title>
        <authorList>
            <person name="Sun Q."/>
            <person name="Mori K."/>
        </authorList>
    </citation>
    <scope>NUCLEOTIDE SEQUENCE</scope>
    <source>
        <strain evidence="4">NBRC 103034</strain>
    </source>
</reference>
<proteinExistence type="predicted"/>
<evidence type="ECO:0000313" key="5">
    <source>
        <dbReference type="Proteomes" id="UP001161408"/>
    </source>
</evidence>
<dbReference type="Proteomes" id="UP001161408">
    <property type="component" value="Unassembled WGS sequence"/>
</dbReference>
<evidence type="ECO:0000256" key="1">
    <source>
        <dbReference type="ARBA" id="ARBA00022801"/>
    </source>
</evidence>
<sequence>MSSRKIITNAFNLSALLLSFLSLNVHASIDCSALEQWQTGQTHVAGDQVQVQAYEASWWTQANPVENAGDYKDWKILGAFDNAVIKMKFP</sequence>
<name>A0AA37W3J7_9GAMM</name>
<feature type="signal peptide" evidence="2">
    <location>
        <begin position="1"/>
        <end position="27"/>
    </location>
</feature>
<dbReference type="GO" id="GO:0005975">
    <property type="term" value="P:carbohydrate metabolic process"/>
    <property type="evidence" value="ECO:0007669"/>
    <property type="project" value="InterPro"/>
</dbReference>
<keyword evidence="1" id="KW-0378">Hydrolase</keyword>